<dbReference type="InterPro" id="IPR011009">
    <property type="entry name" value="Kinase-like_dom_sf"/>
</dbReference>
<dbReference type="PANTHER" id="PTHR43289">
    <property type="entry name" value="MITOGEN-ACTIVATED PROTEIN KINASE KINASE KINASE 20-RELATED"/>
    <property type="match status" value="1"/>
</dbReference>
<dbReference type="OrthoDB" id="5521996at2"/>
<dbReference type="Proteomes" id="UP000273405">
    <property type="component" value="Unassembled WGS sequence"/>
</dbReference>
<dbReference type="PANTHER" id="PTHR43289:SF6">
    <property type="entry name" value="SERINE_THREONINE-PROTEIN KINASE NEKL-3"/>
    <property type="match status" value="1"/>
</dbReference>
<evidence type="ECO:0000256" key="2">
    <source>
        <dbReference type="ARBA" id="ARBA00022741"/>
    </source>
</evidence>
<evidence type="ECO:0000313" key="8">
    <source>
        <dbReference type="Proteomes" id="UP000273405"/>
    </source>
</evidence>
<accession>A0A3A8NS26</accession>
<dbReference type="Pfam" id="PF00069">
    <property type="entry name" value="Pkinase"/>
    <property type="match status" value="1"/>
</dbReference>
<gene>
    <name evidence="7" type="ORF">D7X12_05810</name>
</gene>
<organism evidence="7 8">
    <name type="scientific">Corallococcus sicarius</name>
    <dbReference type="NCBI Taxonomy" id="2316726"/>
    <lineage>
        <taxon>Bacteria</taxon>
        <taxon>Pseudomonadati</taxon>
        <taxon>Myxococcota</taxon>
        <taxon>Myxococcia</taxon>
        <taxon>Myxococcales</taxon>
        <taxon>Cystobacterineae</taxon>
        <taxon>Myxococcaceae</taxon>
        <taxon>Corallococcus</taxon>
    </lineage>
</organism>
<dbReference type="GO" id="GO:0005524">
    <property type="term" value="F:ATP binding"/>
    <property type="evidence" value="ECO:0007669"/>
    <property type="project" value="UniProtKB-KW"/>
</dbReference>
<evidence type="ECO:0000256" key="5">
    <source>
        <dbReference type="SAM" id="MobiDB-lite"/>
    </source>
</evidence>
<dbReference type="Gene3D" id="3.30.200.20">
    <property type="entry name" value="Phosphorylase Kinase, domain 1"/>
    <property type="match status" value="1"/>
</dbReference>
<dbReference type="EMBL" id="RAWG01000024">
    <property type="protein sequence ID" value="RKH46309.1"/>
    <property type="molecule type" value="Genomic_DNA"/>
</dbReference>
<dbReference type="GO" id="GO:0004674">
    <property type="term" value="F:protein serine/threonine kinase activity"/>
    <property type="evidence" value="ECO:0007669"/>
    <property type="project" value="UniProtKB-KW"/>
</dbReference>
<keyword evidence="8" id="KW-1185">Reference proteome</keyword>
<evidence type="ECO:0000313" key="7">
    <source>
        <dbReference type="EMBL" id="RKH46309.1"/>
    </source>
</evidence>
<sequence>MLAERHEPRGLPGPVFVKRLHTPATRERRHRLLEEVQLAYRLRHPAIAQVHHFKVHERKPYVVMEYVDGPSLDTVLCLMAMRERPVSVAFALFVGAELADALDHAHSLTDGTGRPLGLVHRDVSPRNVRIARDGTVKLTHFGAAYSHLVGREETQGRLLKGDVAYASPEYLRGEALTPASDLFSLGLSLLELATGRHLFQDAMEGVAKEDGPARHGLQVEEEPSLPLTCMLEQVQRYTPQDVARAVAGLPVAFGAALQQSLRREPGDRPGTAGVLRDALREGLAREQQQRGGGGLYGRKEVAEELARLIADASSVRDQVELEDEDLFPAGMDAQALTPPPVREPRG</sequence>
<evidence type="ECO:0000259" key="6">
    <source>
        <dbReference type="PROSITE" id="PS50011"/>
    </source>
</evidence>
<dbReference type="Gene3D" id="1.10.510.10">
    <property type="entry name" value="Transferase(Phosphotransferase) domain 1"/>
    <property type="match status" value="1"/>
</dbReference>
<dbReference type="SUPFAM" id="SSF56112">
    <property type="entry name" value="Protein kinase-like (PK-like)"/>
    <property type="match status" value="1"/>
</dbReference>
<comment type="caution">
    <text evidence="7">The sequence shown here is derived from an EMBL/GenBank/DDBJ whole genome shotgun (WGS) entry which is preliminary data.</text>
</comment>
<feature type="region of interest" description="Disordered" evidence="5">
    <location>
        <begin position="320"/>
        <end position="346"/>
    </location>
</feature>
<keyword evidence="7" id="KW-0723">Serine/threonine-protein kinase</keyword>
<evidence type="ECO:0000256" key="3">
    <source>
        <dbReference type="ARBA" id="ARBA00022777"/>
    </source>
</evidence>
<keyword evidence="3 7" id="KW-0418">Kinase</keyword>
<reference evidence="8" key="1">
    <citation type="submission" date="2018-09" db="EMBL/GenBank/DDBJ databases">
        <authorList>
            <person name="Livingstone P.G."/>
            <person name="Whitworth D.E."/>
        </authorList>
    </citation>
    <scope>NUCLEOTIDE SEQUENCE [LARGE SCALE GENOMIC DNA]</scope>
    <source>
        <strain evidence="8">CA040B</strain>
    </source>
</reference>
<keyword evidence="1" id="KW-0808">Transferase</keyword>
<keyword evidence="4" id="KW-0067">ATP-binding</keyword>
<name>A0A3A8NS26_9BACT</name>
<evidence type="ECO:0000256" key="4">
    <source>
        <dbReference type="ARBA" id="ARBA00022840"/>
    </source>
</evidence>
<evidence type="ECO:0000256" key="1">
    <source>
        <dbReference type="ARBA" id="ARBA00022679"/>
    </source>
</evidence>
<feature type="compositionally biased region" description="Pro residues" evidence="5">
    <location>
        <begin position="337"/>
        <end position="346"/>
    </location>
</feature>
<dbReference type="AlphaFoldDB" id="A0A3A8NS26"/>
<dbReference type="PROSITE" id="PS50011">
    <property type="entry name" value="PROTEIN_KINASE_DOM"/>
    <property type="match status" value="1"/>
</dbReference>
<proteinExistence type="predicted"/>
<feature type="domain" description="Protein kinase" evidence="6">
    <location>
        <begin position="1"/>
        <end position="283"/>
    </location>
</feature>
<dbReference type="CDD" id="cd14014">
    <property type="entry name" value="STKc_PknB_like"/>
    <property type="match status" value="1"/>
</dbReference>
<protein>
    <submittedName>
        <fullName evidence="7">Serine/threonine protein kinase</fullName>
    </submittedName>
</protein>
<dbReference type="InterPro" id="IPR000719">
    <property type="entry name" value="Prot_kinase_dom"/>
</dbReference>
<keyword evidence="2" id="KW-0547">Nucleotide-binding</keyword>